<dbReference type="Gene3D" id="4.10.1050.10">
    <property type="entry name" value="At2g23090-like"/>
    <property type="match status" value="1"/>
</dbReference>
<gene>
    <name evidence="3" type="ORF">SEVIR_9G362700v2</name>
</gene>
<feature type="compositionally biased region" description="Basic and acidic residues" evidence="1">
    <location>
        <begin position="11"/>
        <end position="21"/>
    </location>
</feature>
<dbReference type="PANTHER" id="PTHR33788">
    <property type="entry name" value="OS07G0114300 PROTEIN"/>
    <property type="match status" value="1"/>
</dbReference>
<dbReference type="AlphaFoldDB" id="A0A4U6T3Y8"/>
<feature type="domain" description="Small EDRK-rich factor-like N-terminal" evidence="2">
    <location>
        <begin position="3"/>
        <end position="35"/>
    </location>
</feature>
<feature type="region of interest" description="Disordered" evidence="1">
    <location>
        <begin position="1"/>
        <end position="31"/>
    </location>
</feature>
<dbReference type="InterPro" id="IPR007513">
    <property type="entry name" value="SERF-like_N"/>
</dbReference>
<dbReference type="Proteomes" id="UP000298652">
    <property type="component" value="Chromosome 9"/>
</dbReference>
<accession>A0A4U6T3Y8</accession>
<evidence type="ECO:0000313" key="3">
    <source>
        <dbReference type="EMBL" id="TKV95434.1"/>
    </source>
</evidence>
<dbReference type="InterPro" id="IPR039713">
    <property type="entry name" value="At2g23090-like"/>
</dbReference>
<proteinExistence type="predicted"/>
<keyword evidence="4" id="KW-1185">Reference proteome</keyword>
<dbReference type="EMBL" id="CM016560">
    <property type="protein sequence ID" value="TKV95434.1"/>
    <property type="molecule type" value="Genomic_DNA"/>
</dbReference>
<evidence type="ECO:0000313" key="4">
    <source>
        <dbReference type="Proteomes" id="UP000298652"/>
    </source>
</evidence>
<dbReference type="Gramene" id="TKV95434">
    <property type="protein sequence ID" value="TKV95434"/>
    <property type="gene ID" value="SEVIR_9G362700v2"/>
</dbReference>
<protein>
    <recommendedName>
        <fullName evidence="2">Small EDRK-rich factor-like N-terminal domain-containing protein</fullName>
    </recommendedName>
</protein>
<reference evidence="3" key="1">
    <citation type="submission" date="2019-03" db="EMBL/GenBank/DDBJ databases">
        <title>WGS assembly of Setaria viridis.</title>
        <authorList>
            <person name="Huang P."/>
            <person name="Jenkins J."/>
            <person name="Grimwood J."/>
            <person name="Barry K."/>
            <person name="Healey A."/>
            <person name="Mamidi S."/>
            <person name="Sreedasyam A."/>
            <person name="Shu S."/>
            <person name="Feldman M."/>
            <person name="Wu J."/>
            <person name="Yu Y."/>
            <person name="Chen C."/>
            <person name="Johnson J."/>
            <person name="Rokhsar D."/>
            <person name="Baxter I."/>
            <person name="Schmutz J."/>
            <person name="Brutnell T."/>
            <person name="Kellogg E."/>
        </authorList>
    </citation>
    <scope>NUCLEOTIDE SEQUENCE [LARGE SCALE GENOMIC DNA]</scope>
</reference>
<organism evidence="3 4">
    <name type="scientific">Setaria viridis</name>
    <name type="common">Green bristlegrass</name>
    <name type="synonym">Setaria italica subsp. viridis</name>
    <dbReference type="NCBI Taxonomy" id="4556"/>
    <lineage>
        <taxon>Eukaryota</taxon>
        <taxon>Viridiplantae</taxon>
        <taxon>Streptophyta</taxon>
        <taxon>Embryophyta</taxon>
        <taxon>Tracheophyta</taxon>
        <taxon>Spermatophyta</taxon>
        <taxon>Magnoliopsida</taxon>
        <taxon>Liliopsida</taxon>
        <taxon>Poales</taxon>
        <taxon>Poaceae</taxon>
        <taxon>PACMAD clade</taxon>
        <taxon>Panicoideae</taxon>
        <taxon>Panicodae</taxon>
        <taxon>Paniceae</taxon>
        <taxon>Cenchrinae</taxon>
        <taxon>Setaria</taxon>
    </lineage>
</organism>
<evidence type="ECO:0000259" key="2">
    <source>
        <dbReference type="Pfam" id="PF04419"/>
    </source>
</evidence>
<name>A0A4U6T3Y8_SETVI</name>
<dbReference type="InterPro" id="IPR026939">
    <property type="entry name" value="ZNF706/At2g23090_sf"/>
</dbReference>
<dbReference type="Pfam" id="PF04419">
    <property type="entry name" value="SERF-like_N"/>
    <property type="match status" value="1"/>
</dbReference>
<sequence length="90" mass="10099">MGGGNGQKSRMARERNAEKNKAAKGSQLDTNKKAMSIQVDWHSRRTVLMEGEHRCVLVFQAAKRTDVSLSWLPQAGAIKTVVYWYLADGY</sequence>
<dbReference type="SUPFAM" id="SSF118359">
    <property type="entry name" value="Expressed protein At2g23090/F21P24.15"/>
    <property type="match status" value="1"/>
</dbReference>
<dbReference type="PANTHER" id="PTHR33788:SF1">
    <property type="entry name" value="ZINC-BINDING PROTEIN"/>
    <property type="match status" value="1"/>
</dbReference>
<evidence type="ECO:0000256" key="1">
    <source>
        <dbReference type="SAM" id="MobiDB-lite"/>
    </source>
</evidence>